<evidence type="ECO:0000313" key="1">
    <source>
        <dbReference type="EMBL" id="GAQ06002.1"/>
    </source>
</evidence>
<protein>
    <submittedName>
        <fullName evidence="1">Uncharacterized protein</fullName>
    </submittedName>
</protein>
<dbReference type="AlphaFoldDB" id="A0AAN4PFX5"/>
<proteinExistence type="predicted"/>
<reference evidence="1 2" key="1">
    <citation type="submission" date="2015-11" db="EMBL/GenBank/DDBJ databases">
        <title>Aspergillus lentulus strain IFM 54703T.</title>
        <authorList>
            <person name="Kusuya Y."/>
            <person name="Sakai K."/>
            <person name="Kamei K."/>
            <person name="Takahashi H."/>
            <person name="Yaguchi T."/>
        </authorList>
    </citation>
    <scope>NUCLEOTIDE SEQUENCE [LARGE SCALE GENOMIC DNA]</scope>
    <source>
        <strain evidence="1 2">IFM 54703</strain>
    </source>
</reference>
<gene>
    <name evidence="1" type="ORF">ALT_3323</name>
</gene>
<dbReference type="Proteomes" id="UP000051487">
    <property type="component" value="Unassembled WGS sequence"/>
</dbReference>
<dbReference type="EMBL" id="BCLY01000008">
    <property type="protein sequence ID" value="GAQ06002.1"/>
    <property type="molecule type" value="Genomic_DNA"/>
</dbReference>
<organism evidence="1 2">
    <name type="scientific">Aspergillus lentulus</name>
    <dbReference type="NCBI Taxonomy" id="293939"/>
    <lineage>
        <taxon>Eukaryota</taxon>
        <taxon>Fungi</taxon>
        <taxon>Dikarya</taxon>
        <taxon>Ascomycota</taxon>
        <taxon>Pezizomycotina</taxon>
        <taxon>Eurotiomycetes</taxon>
        <taxon>Eurotiomycetidae</taxon>
        <taxon>Eurotiales</taxon>
        <taxon>Aspergillaceae</taxon>
        <taxon>Aspergillus</taxon>
        <taxon>Aspergillus subgen. Fumigati</taxon>
    </lineage>
</organism>
<name>A0AAN4PFX5_ASPLE</name>
<comment type="caution">
    <text evidence="1">The sequence shown here is derived from an EMBL/GenBank/DDBJ whole genome shotgun (WGS) entry which is preliminary data.</text>
</comment>
<accession>A0AAN4PFX5</accession>
<sequence>MDAEDTTFFCNICGGPPTYKNHIKRSSLQYLDEANQISEHEAFDEYCNCGGQQEQDGHSRFCNAMFGYDAGNISPQVIEVLIPVISNGHCRHVATKWLGDVRLVAHQILDAERFTEKDSADLPMVSPLGQHVDPQSGHFFNPRPYGEDPWSNILDCNKDGFLVHDACLEIFKLNWCPTLPSMRDDYTEWERFSHPDPDEEDPPTLDEVQTLREFAEAFGTANAIAAEDAARQLMSLVDEGHVVEKRQSNVVDKGERVSWLLWDAAIDMPRYQPAILKLIDAIRALPQLERTEEQIRTACFEDRLETWRSLEAFDYIWSERYSRCWEMRYGPYPYYGWTDFHRANAFYAHFLAAYPPESPDLRELTVALRLIVFALEQDPWTHAQQPPPQWQGDRYRDTGRPTDYMQMLNADVHAMVPFFDIAGHIIFSEQDELMERTRADARKIVQLMQAVEQQNREIRLGSQD</sequence>
<evidence type="ECO:0000313" key="2">
    <source>
        <dbReference type="Proteomes" id="UP000051487"/>
    </source>
</evidence>